<evidence type="ECO:0000259" key="3">
    <source>
        <dbReference type="Pfam" id="PF10531"/>
    </source>
</evidence>
<dbReference type="InterPro" id="IPR019554">
    <property type="entry name" value="Soluble_ligand-bd"/>
</dbReference>
<comment type="caution">
    <text evidence="4">The sequence shown here is derived from an EMBL/GenBank/DDBJ whole genome shotgun (WGS) entry which is preliminary data.</text>
</comment>
<evidence type="ECO:0000313" key="5">
    <source>
        <dbReference type="Proteomes" id="UP001595444"/>
    </source>
</evidence>
<dbReference type="PANTHER" id="PTHR33619:SF3">
    <property type="entry name" value="POLYSACCHARIDE EXPORT PROTEIN GFCE-RELATED"/>
    <property type="match status" value="1"/>
</dbReference>
<sequence length="199" mass="21401">MLVIGAVLIISGCSNHGKLPPAPFVPPNEGPGPGYLIGPLDRLNVFVWRNPELSVGITVRPDGRLSIPLIDDLPATGKTPSQLARDIEEALGVYIQQPIVSIMVENFVGPFSQQVRVVGEAASPQAIPYRANMTLLDVMIQVGGLTEFAAGDRATLVRFEEGEQKEYGLKIESLIRDGEIDANVKILPGDVLIIPESIL</sequence>
<dbReference type="Gene3D" id="3.10.560.10">
    <property type="entry name" value="Outer membrane lipoprotein wza domain like"/>
    <property type="match status" value="1"/>
</dbReference>
<name>A0ABV7D2F7_9PROT</name>
<proteinExistence type="predicted"/>
<dbReference type="Proteomes" id="UP001595444">
    <property type="component" value="Unassembled WGS sequence"/>
</dbReference>
<keyword evidence="5" id="KW-1185">Reference proteome</keyword>
<dbReference type="Pfam" id="PF10531">
    <property type="entry name" value="SLBB"/>
    <property type="match status" value="1"/>
</dbReference>
<evidence type="ECO:0000256" key="1">
    <source>
        <dbReference type="ARBA" id="ARBA00022729"/>
    </source>
</evidence>
<reference evidence="5" key="1">
    <citation type="journal article" date="2019" name="Int. J. Syst. Evol. Microbiol.">
        <title>The Global Catalogue of Microorganisms (GCM) 10K type strain sequencing project: providing services to taxonomists for standard genome sequencing and annotation.</title>
        <authorList>
            <consortium name="The Broad Institute Genomics Platform"/>
            <consortium name="The Broad Institute Genome Sequencing Center for Infectious Disease"/>
            <person name="Wu L."/>
            <person name="Ma J."/>
        </authorList>
    </citation>
    <scope>NUCLEOTIDE SEQUENCE [LARGE SCALE GENOMIC DNA]</scope>
    <source>
        <strain evidence="5">KCTC 62164</strain>
    </source>
</reference>
<dbReference type="EMBL" id="JBHRSL010000002">
    <property type="protein sequence ID" value="MFC3051204.1"/>
    <property type="molecule type" value="Genomic_DNA"/>
</dbReference>
<dbReference type="Gene3D" id="3.30.1950.10">
    <property type="entry name" value="wza like domain"/>
    <property type="match status" value="1"/>
</dbReference>
<organism evidence="4 5">
    <name type="scientific">Kordiimonas pumila</name>
    <dbReference type="NCBI Taxonomy" id="2161677"/>
    <lineage>
        <taxon>Bacteria</taxon>
        <taxon>Pseudomonadati</taxon>
        <taxon>Pseudomonadota</taxon>
        <taxon>Alphaproteobacteria</taxon>
        <taxon>Kordiimonadales</taxon>
        <taxon>Kordiimonadaceae</taxon>
        <taxon>Kordiimonas</taxon>
    </lineage>
</organism>
<dbReference type="InterPro" id="IPR003715">
    <property type="entry name" value="Poly_export_N"/>
</dbReference>
<gene>
    <name evidence="4" type="ORF">ACFOKA_04730</name>
</gene>
<dbReference type="RefSeq" id="WP_194211836.1">
    <property type="nucleotide sequence ID" value="NZ_CP061205.1"/>
</dbReference>
<evidence type="ECO:0000313" key="4">
    <source>
        <dbReference type="EMBL" id="MFC3051204.1"/>
    </source>
</evidence>
<feature type="domain" description="Polysaccharide export protein N-terminal" evidence="2">
    <location>
        <begin position="32"/>
        <end position="104"/>
    </location>
</feature>
<accession>A0ABV7D2F7</accession>
<protein>
    <submittedName>
        <fullName evidence="4">XrtA/PEP-CTERM system exopolysaccharide export protein</fullName>
    </submittedName>
</protein>
<dbReference type="PANTHER" id="PTHR33619">
    <property type="entry name" value="POLYSACCHARIDE EXPORT PROTEIN GFCE-RELATED"/>
    <property type="match status" value="1"/>
</dbReference>
<dbReference type="InterPro" id="IPR017477">
    <property type="entry name" value="PEP-CTERM_polysacc_export"/>
</dbReference>
<keyword evidence="1" id="KW-0732">Signal</keyword>
<feature type="domain" description="Soluble ligand binding" evidence="3">
    <location>
        <begin position="115"/>
        <end position="164"/>
    </location>
</feature>
<dbReference type="Pfam" id="PF02563">
    <property type="entry name" value="Poly_export"/>
    <property type="match status" value="1"/>
</dbReference>
<evidence type="ECO:0000259" key="2">
    <source>
        <dbReference type="Pfam" id="PF02563"/>
    </source>
</evidence>
<dbReference type="InterPro" id="IPR049712">
    <property type="entry name" value="Poly_export"/>
</dbReference>
<dbReference type="NCBIfam" id="TIGR03027">
    <property type="entry name" value="pepcterm_export"/>
    <property type="match status" value="1"/>
</dbReference>